<proteinExistence type="predicted"/>
<gene>
    <name evidence="1" type="ORF">EZS28_036956</name>
</gene>
<evidence type="ECO:0000313" key="1">
    <source>
        <dbReference type="EMBL" id="KAA6367517.1"/>
    </source>
</evidence>
<accession>A0A5J4UAA4</accession>
<dbReference type="Proteomes" id="UP000324800">
    <property type="component" value="Unassembled WGS sequence"/>
</dbReference>
<organism evidence="1 2">
    <name type="scientific">Streblomastix strix</name>
    <dbReference type="NCBI Taxonomy" id="222440"/>
    <lineage>
        <taxon>Eukaryota</taxon>
        <taxon>Metamonada</taxon>
        <taxon>Preaxostyla</taxon>
        <taxon>Oxymonadida</taxon>
        <taxon>Streblomastigidae</taxon>
        <taxon>Streblomastix</taxon>
    </lineage>
</organism>
<evidence type="ECO:0000313" key="2">
    <source>
        <dbReference type="Proteomes" id="UP000324800"/>
    </source>
</evidence>
<reference evidence="1 2" key="1">
    <citation type="submission" date="2019-03" db="EMBL/GenBank/DDBJ databases">
        <title>Single cell metagenomics reveals metabolic interactions within the superorganism composed of flagellate Streblomastix strix and complex community of Bacteroidetes bacteria on its surface.</title>
        <authorList>
            <person name="Treitli S.C."/>
            <person name="Kolisko M."/>
            <person name="Husnik F."/>
            <person name="Keeling P."/>
            <person name="Hampl V."/>
        </authorList>
    </citation>
    <scope>NUCLEOTIDE SEQUENCE [LARGE SCALE GENOMIC DNA]</scope>
    <source>
        <strain evidence="1">ST1C</strain>
    </source>
</reference>
<dbReference type="AlphaFoldDB" id="A0A5J4UAA4"/>
<sequence length="483" mass="53607">MVASDGAEAGGVQARQISNFNAINTGIFTADWARTIETGANADTLQKYDDGVAQGGIEEHIKFWLGFSTACGPFNQIGICNDSQKLWDTSIYAREQAIKASNSLTDQCTANSVTVSPLESIVQGKRHCGIFIDVPAKAISIATAFHYKIPYDIVFSVLARNYASLYLTMDVGLPVRFESSYAMIPPEKPDIICLKHLTTTVYDNMGNEEVIIDMIRNQRIINFPTQVLRTQSSNYPESNIGDGGGFIQTIISFANIKSMFVTFAMPQYPTWFFPVLFKNIDLIIDQRHVIPAAYPALTQDVCGQIFDCFVDQDVVSASSDLYHSLVFENQNINDKDYPYGTEVGTPQNVFYSTTLYNGSKATKVYYPNKFMLAWKLATDDSFMRGYNSSKIGARTNIQVQIGVTPVENICADDSIRPPNVDQNDFAYFTATRCYPNIRNVKLTPLTHYLCDGIVRIMFDDNPDPQVLTLEVIGDIGGSAIRSG</sequence>
<dbReference type="EMBL" id="SNRW01018252">
    <property type="protein sequence ID" value="KAA6367517.1"/>
    <property type="molecule type" value="Genomic_DNA"/>
</dbReference>
<protein>
    <submittedName>
        <fullName evidence="1">Uncharacterized protein</fullName>
    </submittedName>
</protein>
<name>A0A5J4UAA4_9EUKA</name>
<comment type="caution">
    <text evidence="1">The sequence shown here is derived from an EMBL/GenBank/DDBJ whole genome shotgun (WGS) entry which is preliminary data.</text>
</comment>